<proteinExistence type="predicted"/>
<sequence>MTINTPLNLNLQESYRQLAQQLDAAPHGERGALRQAFEKMHGVSSQTVYRQLKQVGWETTRKTRSDAGSTSIDEQTLQEIEAVTRLSQRANGKHTMPTTVAVSMLAGSGREINLSNSRLNQLRRQRKSTAKHQKQASPHQQLRSLFANHVHQVDPSYCLLYYAPCGGQKVQKFVDESDMYANKPENMEKVSNLKCWRYVLTDHYSGSIMVRYYQSKGETSANLWDFLLYCWQSLDSRPFRGVPDIMVWDKGSANTSGAIKNALDALKIEHIAHMAKNPRAKGQVESSNNIVECHFESRLKFEPVNSVEELNQAAEAWYNAWNANLLPRQDSRLRRRGMTQPIARYELWQTILRTPEKLRELPPIEMCRYLLKAEPKPKKVQGNLDISFKHPAAPRSQQYSLKGLAHVVIGEKVAVAPLYYGDCQIMVTISDCLGEEYKHVLEPKEFDQAGFAIDAPVWGEEIIGMADTEVETRNKASDRTAFPDMDLEQIKKAKAKQVTPFEGKLNAHSHLKEIEQPTFMRREGSNIELTEQYQPAQRKPLSRIALKRLVLAALGRPLSIDESQELEQYQDVFDEDIPQIMASLLQPVSPLKLVK</sequence>
<feature type="region of interest" description="Disordered" evidence="1">
    <location>
        <begin position="113"/>
        <end position="140"/>
    </location>
</feature>
<keyword evidence="4" id="KW-1185">Reference proteome</keyword>
<protein>
    <submittedName>
        <fullName evidence="3">DDE-type integrase/transposase/recombinase</fullName>
    </submittedName>
</protein>
<feature type="compositionally biased region" description="Basic residues" evidence="1">
    <location>
        <begin position="121"/>
        <end position="134"/>
    </location>
</feature>
<evidence type="ECO:0000256" key="1">
    <source>
        <dbReference type="SAM" id="MobiDB-lite"/>
    </source>
</evidence>
<dbReference type="PANTHER" id="PTHR35004:SF7">
    <property type="entry name" value="INTEGRASE PROTEIN"/>
    <property type="match status" value="1"/>
</dbReference>
<dbReference type="PANTHER" id="PTHR35004">
    <property type="entry name" value="TRANSPOSASE RV3428C-RELATED"/>
    <property type="match status" value="1"/>
</dbReference>
<evidence type="ECO:0000313" key="3">
    <source>
        <dbReference type="EMBL" id="QPG58986.1"/>
    </source>
</evidence>
<reference evidence="3" key="1">
    <citation type="submission" date="2021-07" db="EMBL/GenBank/DDBJ databases">
        <title>Shewanella sp. YLB-07 whole genome sequence.</title>
        <authorList>
            <person name="Yu L."/>
        </authorList>
    </citation>
    <scope>NUCLEOTIDE SEQUENCE</scope>
    <source>
        <strain evidence="3">YLB-08</strain>
    </source>
</reference>
<dbReference type="InterPro" id="IPR001584">
    <property type="entry name" value="Integrase_cat-core"/>
</dbReference>
<dbReference type="InterPro" id="IPR036397">
    <property type="entry name" value="RNaseH_sf"/>
</dbReference>
<dbReference type="SUPFAM" id="SSF53098">
    <property type="entry name" value="Ribonuclease H-like"/>
    <property type="match status" value="1"/>
</dbReference>
<dbReference type="RefSeq" id="WP_142874604.1">
    <property type="nucleotide sequence ID" value="NZ_CP045503.2"/>
</dbReference>
<evidence type="ECO:0000259" key="2">
    <source>
        <dbReference type="PROSITE" id="PS50994"/>
    </source>
</evidence>
<dbReference type="PROSITE" id="PS50994">
    <property type="entry name" value="INTEGRASE"/>
    <property type="match status" value="1"/>
</dbReference>
<feature type="domain" description="Integrase catalytic" evidence="2">
    <location>
        <begin position="160"/>
        <end position="349"/>
    </location>
</feature>
<accession>A0ABX6VAR9</accession>
<evidence type="ECO:0000313" key="4">
    <source>
        <dbReference type="Proteomes" id="UP000316416"/>
    </source>
</evidence>
<gene>
    <name evidence="3" type="ORF">FM038_017345</name>
</gene>
<dbReference type="Proteomes" id="UP000316416">
    <property type="component" value="Chromosome"/>
</dbReference>
<dbReference type="Gene3D" id="3.30.420.10">
    <property type="entry name" value="Ribonuclease H-like superfamily/Ribonuclease H"/>
    <property type="match status" value="1"/>
</dbReference>
<dbReference type="EMBL" id="CP045503">
    <property type="protein sequence ID" value="QPG58986.1"/>
    <property type="molecule type" value="Genomic_DNA"/>
</dbReference>
<name>A0ABX6VAR9_9GAMM</name>
<organism evidence="3 4">
    <name type="scientific">Shewanella eurypsychrophilus</name>
    <dbReference type="NCBI Taxonomy" id="2593656"/>
    <lineage>
        <taxon>Bacteria</taxon>
        <taxon>Pseudomonadati</taxon>
        <taxon>Pseudomonadota</taxon>
        <taxon>Gammaproteobacteria</taxon>
        <taxon>Alteromonadales</taxon>
        <taxon>Shewanellaceae</taxon>
        <taxon>Shewanella</taxon>
    </lineage>
</organism>
<dbReference type="InterPro" id="IPR012337">
    <property type="entry name" value="RNaseH-like_sf"/>
</dbReference>